<dbReference type="InterPro" id="IPR017946">
    <property type="entry name" value="PLC-like_Pdiesterase_TIM-brl"/>
</dbReference>
<evidence type="ECO:0000259" key="1">
    <source>
        <dbReference type="PROSITE" id="PS51704"/>
    </source>
</evidence>
<organism evidence="2 3">
    <name type="scientific">Paenibacillus prosopidis</name>
    <dbReference type="NCBI Taxonomy" id="630520"/>
    <lineage>
        <taxon>Bacteria</taxon>
        <taxon>Bacillati</taxon>
        <taxon>Bacillota</taxon>
        <taxon>Bacilli</taxon>
        <taxon>Bacillales</taxon>
        <taxon>Paenibacillaceae</taxon>
        <taxon>Paenibacillus</taxon>
    </lineage>
</organism>
<sequence length="305" mass="33946">MARRKASFVWFRAGLFMLILCCAALTVSAYSPYKAEGSLILAHRGASGYAPENTMAAFKLAERLGADFIELDVRMSKDGGLVVIHDKTVDRTTNKTGFVHDYTLRELQGMDAGSFYDKAYAHERLLSLEEVMYSFAGRIGILIEIKDPQLYPGIEEKLAKMVRRYELIQDIAGIGVGDSIQGKDGTGGSGGRAGPEEIVNSEGGASIIIQSFDFESMRRMHTLLPDIPVAVLIHADQHPLTDKKLDKLASYASSFNISHDLLNEELVREIHERNRKVMAWTIRKDQDMERMRELGVDGIITDYPG</sequence>
<dbReference type="OrthoDB" id="384721at2"/>
<dbReference type="RefSeq" id="WP_114378197.1">
    <property type="nucleotide sequence ID" value="NZ_QPJD01000001.1"/>
</dbReference>
<evidence type="ECO:0000313" key="2">
    <source>
        <dbReference type="EMBL" id="RCW51966.1"/>
    </source>
</evidence>
<evidence type="ECO:0000313" key="3">
    <source>
        <dbReference type="Proteomes" id="UP000252415"/>
    </source>
</evidence>
<dbReference type="EMBL" id="QPJD01000001">
    <property type="protein sequence ID" value="RCW51966.1"/>
    <property type="molecule type" value="Genomic_DNA"/>
</dbReference>
<dbReference type="PANTHER" id="PTHR46211">
    <property type="entry name" value="GLYCEROPHOSPHORYL DIESTER PHOSPHODIESTERASE"/>
    <property type="match status" value="1"/>
</dbReference>
<dbReference type="Proteomes" id="UP000252415">
    <property type="component" value="Unassembled WGS sequence"/>
</dbReference>
<dbReference type="SUPFAM" id="SSF51695">
    <property type="entry name" value="PLC-like phosphodiesterases"/>
    <property type="match status" value="1"/>
</dbReference>
<name>A0A368WA45_9BACL</name>
<reference evidence="2 3" key="1">
    <citation type="submission" date="2018-07" db="EMBL/GenBank/DDBJ databases">
        <title>Genomic Encyclopedia of Type Strains, Phase III (KMG-III): the genomes of soil and plant-associated and newly described type strains.</title>
        <authorList>
            <person name="Whitman W."/>
        </authorList>
    </citation>
    <scope>NUCLEOTIDE SEQUENCE [LARGE SCALE GENOMIC DNA]</scope>
    <source>
        <strain evidence="2 3">CECT 7506</strain>
    </source>
</reference>
<gene>
    <name evidence="2" type="ORF">DFP97_101312</name>
</gene>
<dbReference type="GO" id="GO:0006629">
    <property type="term" value="P:lipid metabolic process"/>
    <property type="evidence" value="ECO:0007669"/>
    <property type="project" value="InterPro"/>
</dbReference>
<dbReference type="GO" id="GO:0008081">
    <property type="term" value="F:phosphoric diester hydrolase activity"/>
    <property type="evidence" value="ECO:0007669"/>
    <property type="project" value="InterPro"/>
</dbReference>
<dbReference type="AlphaFoldDB" id="A0A368WA45"/>
<proteinExistence type="predicted"/>
<accession>A0A368WA45</accession>
<dbReference type="PANTHER" id="PTHR46211:SF1">
    <property type="entry name" value="GLYCEROPHOSPHODIESTER PHOSPHODIESTERASE, CYTOPLASMIC"/>
    <property type="match status" value="1"/>
</dbReference>
<keyword evidence="3" id="KW-1185">Reference proteome</keyword>
<dbReference type="InterPro" id="IPR030395">
    <property type="entry name" value="GP_PDE_dom"/>
</dbReference>
<dbReference type="PROSITE" id="PS51704">
    <property type="entry name" value="GP_PDE"/>
    <property type="match status" value="1"/>
</dbReference>
<dbReference type="Gene3D" id="3.20.20.190">
    <property type="entry name" value="Phosphatidylinositol (PI) phosphodiesterase"/>
    <property type="match status" value="1"/>
</dbReference>
<comment type="caution">
    <text evidence="2">The sequence shown here is derived from an EMBL/GenBank/DDBJ whole genome shotgun (WGS) entry which is preliminary data.</text>
</comment>
<feature type="domain" description="GP-PDE" evidence="1">
    <location>
        <begin position="38"/>
        <end position="305"/>
    </location>
</feature>
<protein>
    <submittedName>
        <fullName evidence="2">Glycerophosphoryl diester phosphodiesterase</fullName>
    </submittedName>
</protein>
<dbReference type="Pfam" id="PF03009">
    <property type="entry name" value="GDPD"/>
    <property type="match status" value="2"/>
</dbReference>